<dbReference type="EMBL" id="GBRH01226846">
    <property type="protein sequence ID" value="JAD71049.1"/>
    <property type="molecule type" value="Transcribed_RNA"/>
</dbReference>
<proteinExistence type="predicted"/>
<accession>A0A0A9C429</accession>
<sequence>MCSYLCNVMYISTQCLKNLTAQIELIFSDWGSILQETSHYVKFPNSSPI</sequence>
<name>A0A0A9C429_ARUDO</name>
<evidence type="ECO:0000313" key="1">
    <source>
        <dbReference type="EMBL" id="JAD71049.1"/>
    </source>
</evidence>
<reference evidence="1" key="2">
    <citation type="journal article" date="2015" name="Data Brief">
        <title>Shoot transcriptome of the giant reed, Arundo donax.</title>
        <authorList>
            <person name="Barrero R.A."/>
            <person name="Guerrero F.D."/>
            <person name="Moolhuijzen P."/>
            <person name="Goolsby J.A."/>
            <person name="Tidwell J."/>
            <person name="Bellgard S.E."/>
            <person name="Bellgard M.I."/>
        </authorList>
    </citation>
    <scope>NUCLEOTIDE SEQUENCE</scope>
    <source>
        <tissue evidence="1">Shoot tissue taken approximately 20 cm above the soil surface</tissue>
    </source>
</reference>
<protein>
    <submittedName>
        <fullName evidence="1">Uncharacterized protein</fullName>
    </submittedName>
</protein>
<dbReference type="AlphaFoldDB" id="A0A0A9C429"/>
<organism evidence="1">
    <name type="scientific">Arundo donax</name>
    <name type="common">Giant reed</name>
    <name type="synonym">Donax arundinaceus</name>
    <dbReference type="NCBI Taxonomy" id="35708"/>
    <lineage>
        <taxon>Eukaryota</taxon>
        <taxon>Viridiplantae</taxon>
        <taxon>Streptophyta</taxon>
        <taxon>Embryophyta</taxon>
        <taxon>Tracheophyta</taxon>
        <taxon>Spermatophyta</taxon>
        <taxon>Magnoliopsida</taxon>
        <taxon>Liliopsida</taxon>
        <taxon>Poales</taxon>
        <taxon>Poaceae</taxon>
        <taxon>PACMAD clade</taxon>
        <taxon>Arundinoideae</taxon>
        <taxon>Arundineae</taxon>
        <taxon>Arundo</taxon>
    </lineage>
</organism>
<reference evidence="1" key="1">
    <citation type="submission" date="2014-09" db="EMBL/GenBank/DDBJ databases">
        <authorList>
            <person name="Magalhaes I.L.F."/>
            <person name="Oliveira U."/>
            <person name="Santos F.R."/>
            <person name="Vidigal T.H.D.A."/>
            <person name="Brescovit A.D."/>
            <person name="Santos A.J."/>
        </authorList>
    </citation>
    <scope>NUCLEOTIDE SEQUENCE</scope>
    <source>
        <tissue evidence="1">Shoot tissue taken approximately 20 cm above the soil surface</tissue>
    </source>
</reference>